<protein>
    <recommendedName>
        <fullName evidence="1">Histone deacetylase complex subunit SAP30 zinc-finger domain-containing protein</fullName>
    </recommendedName>
</protein>
<sequence length="128" mass="14749">MFDISFNRAKGWDKRVNWFRLRVNPGSAFSSSFSLSSNIHQLCCLTEDGSRCNRVAGNASYSKRIQKTAQQKKLRLSIDNTARHVYICDHHKNMIQSVRSCVKRKEKTLVKMRMEPTPTTVTLLLIDT</sequence>
<dbReference type="EMBL" id="CAEY01000331">
    <property type="status" value="NOT_ANNOTATED_CDS"/>
    <property type="molecule type" value="Genomic_DNA"/>
</dbReference>
<proteinExistence type="predicted"/>
<evidence type="ECO:0000259" key="1">
    <source>
        <dbReference type="Pfam" id="PF13866"/>
    </source>
</evidence>
<evidence type="ECO:0000313" key="2">
    <source>
        <dbReference type="EnsemblMetazoa" id="tetur17g00820.1"/>
    </source>
</evidence>
<name>T1KPK6_TETUR</name>
<dbReference type="Pfam" id="PF13866">
    <property type="entry name" value="zf-SAP30"/>
    <property type="match status" value="1"/>
</dbReference>
<keyword evidence="3" id="KW-1185">Reference proteome</keyword>
<reference evidence="2" key="2">
    <citation type="submission" date="2015-06" db="UniProtKB">
        <authorList>
            <consortium name="EnsemblMetazoa"/>
        </authorList>
    </citation>
    <scope>IDENTIFICATION</scope>
</reference>
<dbReference type="AlphaFoldDB" id="T1KPK6"/>
<dbReference type="STRING" id="32264.T1KPK6"/>
<evidence type="ECO:0000313" key="3">
    <source>
        <dbReference type="Proteomes" id="UP000015104"/>
    </source>
</evidence>
<dbReference type="InterPro" id="IPR025717">
    <property type="entry name" value="SAP30_zn-finger"/>
</dbReference>
<reference evidence="3" key="1">
    <citation type="submission" date="2011-08" db="EMBL/GenBank/DDBJ databases">
        <authorList>
            <person name="Rombauts S."/>
        </authorList>
    </citation>
    <scope>NUCLEOTIDE SEQUENCE</scope>
    <source>
        <strain evidence="3">London</strain>
    </source>
</reference>
<accession>T1KPK6</accession>
<dbReference type="EnsemblMetazoa" id="tetur17g00820.1">
    <property type="protein sequence ID" value="tetur17g00820.1"/>
    <property type="gene ID" value="tetur17g00820"/>
</dbReference>
<dbReference type="Gene3D" id="3.40.1800.30">
    <property type="match status" value="1"/>
</dbReference>
<dbReference type="Proteomes" id="UP000015104">
    <property type="component" value="Unassembled WGS sequence"/>
</dbReference>
<feature type="domain" description="Histone deacetylase complex subunit SAP30 zinc-finger" evidence="1">
    <location>
        <begin position="39"/>
        <end position="106"/>
    </location>
</feature>
<organism evidence="2 3">
    <name type="scientific">Tetranychus urticae</name>
    <name type="common">Two-spotted spider mite</name>
    <dbReference type="NCBI Taxonomy" id="32264"/>
    <lineage>
        <taxon>Eukaryota</taxon>
        <taxon>Metazoa</taxon>
        <taxon>Ecdysozoa</taxon>
        <taxon>Arthropoda</taxon>
        <taxon>Chelicerata</taxon>
        <taxon>Arachnida</taxon>
        <taxon>Acari</taxon>
        <taxon>Acariformes</taxon>
        <taxon>Trombidiformes</taxon>
        <taxon>Prostigmata</taxon>
        <taxon>Eleutherengona</taxon>
        <taxon>Raphignathae</taxon>
        <taxon>Tetranychoidea</taxon>
        <taxon>Tetranychidae</taxon>
        <taxon>Tetranychus</taxon>
    </lineage>
</organism>
<dbReference type="HOGENOM" id="CLU_1962376_0_0_1"/>